<evidence type="ECO:0000313" key="3">
    <source>
        <dbReference type="Proteomes" id="UP001595758"/>
    </source>
</evidence>
<evidence type="ECO:0000313" key="2">
    <source>
        <dbReference type="EMBL" id="MFC3909834.1"/>
    </source>
</evidence>
<feature type="compositionally biased region" description="Basic and acidic residues" evidence="1">
    <location>
        <begin position="558"/>
        <end position="567"/>
    </location>
</feature>
<dbReference type="EMBL" id="JBHSAB010000029">
    <property type="protein sequence ID" value="MFC3909834.1"/>
    <property type="molecule type" value="Genomic_DNA"/>
</dbReference>
<keyword evidence="3" id="KW-1185">Reference proteome</keyword>
<dbReference type="RefSeq" id="WP_382344430.1">
    <property type="nucleotide sequence ID" value="NZ_JBHSAB010000029.1"/>
</dbReference>
<feature type="region of interest" description="Disordered" evidence="1">
    <location>
        <begin position="558"/>
        <end position="581"/>
    </location>
</feature>
<reference evidence="3" key="1">
    <citation type="journal article" date="2019" name="Int. J. Syst. Evol. Microbiol.">
        <title>The Global Catalogue of Microorganisms (GCM) 10K type strain sequencing project: providing services to taxonomists for standard genome sequencing and annotation.</title>
        <authorList>
            <consortium name="The Broad Institute Genomics Platform"/>
            <consortium name="The Broad Institute Genome Sequencing Center for Infectious Disease"/>
            <person name="Wu L."/>
            <person name="Ma J."/>
        </authorList>
    </citation>
    <scope>NUCLEOTIDE SEQUENCE [LARGE SCALE GENOMIC DNA]</scope>
    <source>
        <strain evidence="3">CCUG 59858</strain>
    </source>
</reference>
<accession>A0ABV8CIN0</accession>
<dbReference type="SUPFAM" id="SSF48403">
    <property type="entry name" value="Ankyrin repeat"/>
    <property type="match status" value="1"/>
</dbReference>
<gene>
    <name evidence="2" type="ORF">ACFORL_12200</name>
</gene>
<evidence type="ECO:0000256" key="1">
    <source>
        <dbReference type="SAM" id="MobiDB-lite"/>
    </source>
</evidence>
<organism evidence="2 3">
    <name type="scientific">Legionella dresdenensis</name>
    <dbReference type="NCBI Taxonomy" id="450200"/>
    <lineage>
        <taxon>Bacteria</taxon>
        <taxon>Pseudomonadati</taxon>
        <taxon>Pseudomonadota</taxon>
        <taxon>Gammaproteobacteria</taxon>
        <taxon>Legionellales</taxon>
        <taxon>Legionellaceae</taxon>
        <taxon>Legionella</taxon>
    </lineage>
</organism>
<protein>
    <recommendedName>
        <fullName evidence="4">Ankyrin repeat-containing protein</fullName>
    </recommendedName>
</protein>
<comment type="caution">
    <text evidence="2">The sequence shown here is derived from an EMBL/GenBank/DDBJ whole genome shotgun (WGS) entry which is preliminary data.</text>
</comment>
<proteinExistence type="predicted"/>
<evidence type="ECO:0008006" key="4">
    <source>
        <dbReference type="Google" id="ProtNLM"/>
    </source>
</evidence>
<dbReference type="InterPro" id="IPR036770">
    <property type="entry name" value="Ankyrin_rpt-contain_sf"/>
</dbReference>
<name>A0ABV8CIN0_9GAMM</name>
<dbReference type="Gene3D" id="1.25.40.20">
    <property type="entry name" value="Ankyrin repeat-containing domain"/>
    <property type="match status" value="1"/>
</dbReference>
<dbReference type="Proteomes" id="UP001595758">
    <property type="component" value="Unassembled WGS sequence"/>
</dbReference>
<sequence length="581" mass="64105">MPTPEPVYEESKIIEQSDIIPMINNILKRKGIDLQADVDGICNGLAAVYIKYALQGKASKFAEMLEVIQRKGKDASIELGVFAASGRMYSLNPNSSEFDSDVSKFIQEVLLAFLPGEFDNSLGQADGLHALTVPVKKTVKDDSDEMVREVEIPQQMQRLYKLGLVADINAWKQIFNDMRAPGTAWHVGSLNHAIAVFVNKDGNFEVYDPNYPKISVFKDGEPDPASTAGEQLELFLRTQYQLNNGTRMALTIDVVAHPESKINFQFPDKESIIRDVDKEGSNMKNAHLSSNGPITVYNQLVMAAKLNDTEMLKLWLERGAEGSQVALTFAAMESRLDAIDVLLDQKYRNCLNDKNGDPTPAYLNGISEALKAGRSAVLEKLLNNPDVSSKIVAFLQNGNDGKKYQAQFLESAASLKSPDCIRILVGYLEKNIPGLDMADMIRSNDAVQLAEKSGDAQCLQLLKNLSSAEPAQAHNNDHESTFANIKLPPHPSNKQGFAEFISDLASGWKEALREIKETINSRFRAAPDFKSRLSALKGESGNTKTATSAQNFKNRLLGEKQQNKVEVEAEPAYTNSSNTPR</sequence>